<evidence type="ECO:0000313" key="6">
    <source>
        <dbReference type="Proteomes" id="UP001201163"/>
    </source>
</evidence>
<comment type="caution">
    <text evidence="5">The sequence shown here is derived from an EMBL/GenBank/DDBJ whole genome shotgun (WGS) entry which is preliminary data.</text>
</comment>
<accession>A0AAD4LDG0</accession>
<dbReference type="GO" id="GO:0016787">
    <property type="term" value="F:hydrolase activity"/>
    <property type="evidence" value="ECO:0007669"/>
    <property type="project" value="InterPro"/>
</dbReference>
<dbReference type="Pfam" id="PF04909">
    <property type="entry name" value="Amidohydro_2"/>
    <property type="match status" value="1"/>
</dbReference>
<dbReference type="GO" id="GO:0016831">
    <property type="term" value="F:carboxy-lyase activity"/>
    <property type="evidence" value="ECO:0007669"/>
    <property type="project" value="UniProtKB-KW"/>
</dbReference>
<organism evidence="5 6">
    <name type="scientific">Lactarius akahatsu</name>
    <dbReference type="NCBI Taxonomy" id="416441"/>
    <lineage>
        <taxon>Eukaryota</taxon>
        <taxon>Fungi</taxon>
        <taxon>Dikarya</taxon>
        <taxon>Basidiomycota</taxon>
        <taxon>Agaricomycotina</taxon>
        <taxon>Agaricomycetes</taxon>
        <taxon>Russulales</taxon>
        <taxon>Russulaceae</taxon>
        <taxon>Lactarius</taxon>
    </lineage>
</organism>
<dbReference type="PANTHER" id="PTHR21240:SF28">
    <property type="entry name" value="ISO-OROTATE DECARBOXYLASE (EUROFUNG)"/>
    <property type="match status" value="1"/>
</dbReference>
<dbReference type="InterPro" id="IPR006680">
    <property type="entry name" value="Amidohydro-rel"/>
</dbReference>
<comment type="similarity">
    <text evidence="3">Belongs to the metallo-dependent hydrolases superfamily.</text>
</comment>
<dbReference type="GO" id="GO:0005829">
    <property type="term" value="C:cytosol"/>
    <property type="evidence" value="ECO:0007669"/>
    <property type="project" value="TreeGrafter"/>
</dbReference>
<dbReference type="InterPro" id="IPR032466">
    <property type="entry name" value="Metal_Hydrolase"/>
</dbReference>
<evidence type="ECO:0000256" key="2">
    <source>
        <dbReference type="ARBA" id="ARBA00023239"/>
    </source>
</evidence>
<keyword evidence="6" id="KW-1185">Reference proteome</keyword>
<dbReference type="InterPro" id="IPR032465">
    <property type="entry name" value="ACMSD"/>
</dbReference>
<evidence type="ECO:0000256" key="3">
    <source>
        <dbReference type="RuleBase" id="RU366045"/>
    </source>
</evidence>
<dbReference type="AlphaFoldDB" id="A0AAD4LDG0"/>
<proteinExistence type="inferred from homology"/>
<sequence>MSPLRKLLVDVHTHVYLPRYASVLRSRSNAPRIFTRNTPSGQSEDRLLILDDEPSGGRPVGGQYWDRDEKLKFMDRHGIDISFVSSANPWLDFLPFSEAQTLAQQLNADLESYCATGPTLAPDAELKRLYGFGLLPLVPGAPGESLPEAVLQLAAQHPHIRGVIVGSRGAGSGLDDPALEPLWAALAETGLVVFLHPHYGVGAQAWGTRDNGHVLPLALGFPFETTTAITRLILAGVLDRHPKLRILLAHSGGALPQLSSRLASCIDHDPVLAGRLAHDARWYLGRLWFDAVAYGAAELEFVSEAVGRAGRYGGTAAATQLGGRKEGASRMLFGTDHPKWRSVVENLEAIEEVGTWTEEDKAGVQGWNALRLFQL</sequence>
<dbReference type="EMBL" id="JAKELL010000096">
    <property type="protein sequence ID" value="KAH8982800.1"/>
    <property type="molecule type" value="Genomic_DNA"/>
</dbReference>
<keyword evidence="1 3" id="KW-0210">Decarboxylase</keyword>
<dbReference type="Proteomes" id="UP001201163">
    <property type="component" value="Unassembled WGS sequence"/>
</dbReference>
<dbReference type="PANTHER" id="PTHR21240">
    <property type="entry name" value="2-AMINO-3-CARBOXYLMUCONATE-6-SEMIALDEHYDE DECARBOXYLASE"/>
    <property type="match status" value="1"/>
</dbReference>
<evidence type="ECO:0000313" key="5">
    <source>
        <dbReference type="EMBL" id="KAH8982800.1"/>
    </source>
</evidence>
<keyword evidence="2 3" id="KW-0456">Lyase</keyword>
<feature type="domain" description="Amidohydrolase-related" evidence="4">
    <location>
        <begin position="9"/>
        <end position="307"/>
    </location>
</feature>
<dbReference type="Gene3D" id="3.20.20.140">
    <property type="entry name" value="Metal-dependent hydrolases"/>
    <property type="match status" value="1"/>
</dbReference>
<evidence type="ECO:0000259" key="4">
    <source>
        <dbReference type="Pfam" id="PF04909"/>
    </source>
</evidence>
<protein>
    <submittedName>
        <fullName evidence="5">Amidohydrolase 2</fullName>
    </submittedName>
</protein>
<dbReference type="SUPFAM" id="SSF51556">
    <property type="entry name" value="Metallo-dependent hydrolases"/>
    <property type="match status" value="1"/>
</dbReference>
<gene>
    <name evidence="5" type="ORF">EDB92DRAFT_1892800</name>
</gene>
<dbReference type="GO" id="GO:0019748">
    <property type="term" value="P:secondary metabolic process"/>
    <property type="evidence" value="ECO:0007669"/>
    <property type="project" value="TreeGrafter"/>
</dbReference>
<reference evidence="5" key="1">
    <citation type="submission" date="2022-01" db="EMBL/GenBank/DDBJ databases">
        <title>Comparative genomics reveals a dynamic genome evolution in the ectomycorrhizal milk-cap (Lactarius) mushrooms.</title>
        <authorList>
            <consortium name="DOE Joint Genome Institute"/>
            <person name="Lebreton A."/>
            <person name="Tang N."/>
            <person name="Kuo A."/>
            <person name="LaButti K."/>
            <person name="Drula E."/>
            <person name="Barry K."/>
            <person name="Clum A."/>
            <person name="Lipzen A."/>
            <person name="Mousain D."/>
            <person name="Ng V."/>
            <person name="Wang R."/>
            <person name="Wang X."/>
            <person name="Dai Y."/>
            <person name="Henrissat B."/>
            <person name="Grigoriev I.V."/>
            <person name="Guerin-Laguette A."/>
            <person name="Yu F."/>
            <person name="Martin F.M."/>
        </authorList>
    </citation>
    <scope>NUCLEOTIDE SEQUENCE</scope>
    <source>
        <strain evidence="5">QP</strain>
    </source>
</reference>
<evidence type="ECO:0000256" key="1">
    <source>
        <dbReference type="ARBA" id="ARBA00022793"/>
    </source>
</evidence>
<name>A0AAD4LDG0_9AGAM</name>